<dbReference type="AlphaFoldDB" id="E4KPT3"/>
<name>E4KPT3_9LACT</name>
<dbReference type="OrthoDB" id="9798006at2"/>
<dbReference type="EMBL" id="AENN01000015">
    <property type="protein sequence ID" value="EFR31267.1"/>
    <property type="molecule type" value="Genomic_DNA"/>
</dbReference>
<evidence type="ECO:0000313" key="4">
    <source>
        <dbReference type="EMBL" id="EFR31267.1"/>
    </source>
</evidence>
<evidence type="ECO:0000259" key="3">
    <source>
        <dbReference type="PROSITE" id="PS51186"/>
    </source>
</evidence>
<dbReference type="GO" id="GO:0016747">
    <property type="term" value="F:acyltransferase activity, transferring groups other than amino-acyl groups"/>
    <property type="evidence" value="ECO:0007669"/>
    <property type="project" value="InterPro"/>
</dbReference>
<dbReference type="Gene3D" id="3.40.630.30">
    <property type="match status" value="1"/>
</dbReference>
<dbReference type="Proteomes" id="UP000005990">
    <property type="component" value="Unassembled WGS sequence"/>
</dbReference>
<dbReference type="PANTHER" id="PTHR43072:SF23">
    <property type="entry name" value="UPF0039 PROTEIN C11D3.02C"/>
    <property type="match status" value="1"/>
</dbReference>
<dbReference type="PANTHER" id="PTHR43072">
    <property type="entry name" value="N-ACETYLTRANSFERASE"/>
    <property type="match status" value="1"/>
</dbReference>
<dbReference type="SUPFAM" id="SSF55729">
    <property type="entry name" value="Acyl-CoA N-acyltransferases (Nat)"/>
    <property type="match status" value="1"/>
</dbReference>
<evidence type="ECO:0000256" key="2">
    <source>
        <dbReference type="ARBA" id="ARBA00023315"/>
    </source>
</evidence>
<accession>E4KPT3</accession>
<gene>
    <name evidence="4" type="ORF">HMPREF9257_1572</name>
</gene>
<sequence>MIRYAQVTDAAAILAIYKPYVENTAITFETEIPTVADFEGRIAATLKHYPYLVLEEEGQILGYAYASRYRTRAAYDWVVELSIYMDMNARDQGKGRFLYEALEKLLRVQGVLTAYACITGADEQEAYVTGASPKFYEALGYQYICHFPKIGYKFGQWFDILWMYKELAPLANPPQTLKSMDQLRTYGLANLIEGD</sequence>
<dbReference type="RefSeq" id="WP_006418470.1">
    <property type="nucleotide sequence ID" value="NZ_AENN01000015.1"/>
</dbReference>
<dbReference type="eggNOG" id="COG1247">
    <property type="taxonomic scope" value="Bacteria"/>
</dbReference>
<keyword evidence="2" id="KW-0012">Acyltransferase</keyword>
<dbReference type="InterPro" id="IPR000182">
    <property type="entry name" value="GNAT_dom"/>
</dbReference>
<protein>
    <submittedName>
        <fullName evidence="4">Acetyltransferase, GNAT family</fullName>
    </submittedName>
</protein>
<comment type="caution">
    <text evidence="4">The sequence shown here is derived from an EMBL/GenBank/DDBJ whole genome shotgun (WGS) entry which is preliminary data.</text>
</comment>
<dbReference type="Pfam" id="PF13420">
    <property type="entry name" value="Acetyltransf_4"/>
    <property type="match status" value="1"/>
</dbReference>
<feature type="domain" description="N-acetyltransferase" evidence="3">
    <location>
        <begin position="1"/>
        <end position="168"/>
    </location>
</feature>
<dbReference type="PROSITE" id="PS51186">
    <property type="entry name" value="GNAT"/>
    <property type="match status" value="1"/>
</dbReference>
<dbReference type="CDD" id="cd04301">
    <property type="entry name" value="NAT_SF"/>
    <property type="match status" value="1"/>
</dbReference>
<reference evidence="4 5" key="1">
    <citation type="submission" date="2010-10" db="EMBL/GenBank/DDBJ databases">
        <authorList>
            <person name="Durkin A.S."/>
            <person name="Madupu R."/>
            <person name="Torralba M."/>
            <person name="Gillis M."/>
            <person name="Methe B."/>
            <person name="Sutton G."/>
            <person name="Nelson K.E."/>
        </authorList>
    </citation>
    <scope>NUCLEOTIDE SEQUENCE [LARGE SCALE GENOMIC DNA]</scope>
    <source>
        <strain evidence="4 5">ACS-139-V-Col8</strain>
    </source>
</reference>
<proteinExistence type="predicted"/>
<organism evidence="4 5">
    <name type="scientific">Eremococcus coleocola ACS-139-V-Col8</name>
    <dbReference type="NCBI Taxonomy" id="908337"/>
    <lineage>
        <taxon>Bacteria</taxon>
        <taxon>Bacillati</taxon>
        <taxon>Bacillota</taxon>
        <taxon>Bacilli</taxon>
        <taxon>Lactobacillales</taxon>
        <taxon>Aerococcaceae</taxon>
        <taxon>Eremococcus</taxon>
    </lineage>
</organism>
<dbReference type="InterPro" id="IPR016181">
    <property type="entry name" value="Acyl_CoA_acyltransferase"/>
</dbReference>
<evidence type="ECO:0000256" key="1">
    <source>
        <dbReference type="ARBA" id="ARBA00022679"/>
    </source>
</evidence>
<keyword evidence="1 4" id="KW-0808">Transferase</keyword>
<keyword evidence="5" id="KW-1185">Reference proteome</keyword>
<evidence type="ECO:0000313" key="5">
    <source>
        <dbReference type="Proteomes" id="UP000005990"/>
    </source>
</evidence>
<dbReference type="STRING" id="908337.HMPREF9257_1572"/>